<organism evidence="3 4">
    <name type="scientific">Agarivorans gilvus</name>
    <dbReference type="NCBI Taxonomy" id="680279"/>
    <lineage>
        <taxon>Bacteria</taxon>
        <taxon>Pseudomonadati</taxon>
        <taxon>Pseudomonadota</taxon>
        <taxon>Gammaproteobacteria</taxon>
        <taxon>Alteromonadales</taxon>
        <taxon>Alteromonadaceae</taxon>
        <taxon>Agarivorans</taxon>
    </lineage>
</organism>
<dbReference type="Pfam" id="PF01966">
    <property type="entry name" value="HD"/>
    <property type="match status" value="1"/>
</dbReference>
<dbReference type="InterPro" id="IPR037522">
    <property type="entry name" value="HD_GYP_dom"/>
</dbReference>
<dbReference type="InterPro" id="IPR006675">
    <property type="entry name" value="HDIG_dom"/>
</dbReference>
<dbReference type="CDD" id="cd00077">
    <property type="entry name" value="HDc"/>
    <property type="match status" value="2"/>
</dbReference>
<dbReference type="PANTHER" id="PTHR43155">
    <property type="entry name" value="CYCLIC DI-GMP PHOSPHODIESTERASE PA4108-RELATED"/>
    <property type="match status" value="1"/>
</dbReference>
<evidence type="ECO:0000313" key="4">
    <source>
        <dbReference type="Proteomes" id="UP000651977"/>
    </source>
</evidence>
<keyword evidence="4" id="KW-1185">Reference proteome</keyword>
<accession>A0ABQ1I068</accession>
<dbReference type="PROSITE" id="PS51831">
    <property type="entry name" value="HD"/>
    <property type="match status" value="1"/>
</dbReference>
<dbReference type="Pfam" id="PF13487">
    <property type="entry name" value="HD_5"/>
    <property type="match status" value="1"/>
</dbReference>
<dbReference type="RefSeq" id="WP_055733543.1">
    <property type="nucleotide sequence ID" value="NZ_BMDY01000008.1"/>
</dbReference>
<comment type="caution">
    <text evidence="3">The sequence shown here is derived from an EMBL/GenBank/DDBJ whole genome shotgun (WGS) entry which is preliminary data.</text>
</comment>
<dbReference type="PANTHER" id="PTHR43155:SF1">
    <property type="entry name" value="3'3'-CGAMP-SPECIFIC PHOSPHODIESTERASE 1"/>
    <property type="match status" value="1"/>
</dbReference>
<gene>
    <name evidence="3" type="ORF">GCM10007414_15750</name>
</gene>
<evidence type="ECO:0000313" key="3">
    <source>
        <dbReference type="EMBL" id="GGB03245.1"/>
    </source>
</evidence>
<dbReference type="EMBL" id="BMDY01000008">
    <property type="protein sequence ID" value="GGB03245.1"/>
    <property type="molecule type" value="Genomic_DNA"/>
</dbReference>
<dbReference type="Gene3D" id="1.10.3210.10">
    <property type="entry name" value="Hypothetical protein af1432"/>
    <property type="match status" value="2"/>
</dbReference>
<dbReference type="InterPro" id="IPR006674">
    <property type="entry name" value="HD_domain"/>
</dbReference>
<feature type="domain" description="HD-GYP" evidence="2">
    <location>
        <begin position="216"/>
        <end position="412"/>
    </location>
</feature>
<feature type="domain" description="HD" evidence="1">
    <location>
        <begin position="238"/>
        <end position="360"/>
    </location>
</feature>
<dbReference type="PROSITE" id="PS51832">
    <property type="entry name" value="HD_GYP"/>
    <property type="match status" value="1"/>
</dbReference>
<reference evidence="4" key="1">
    <citation type="journal article" date="2019" name="Int. J. Syst. Evol. Microbiol.">
        <title>The Global Catalogue of Microorganisms (GCM) 10K type strain sequencing project: providing services to taxonomists for standard genome sequencing and annotation.</title>
        <authorList>
            <consortium name="The Broad Institute Genomics Platform"/>
            <consortium name="The Broad Institute Genome Sequencing Center for Infectious Disease"/>
            <person name="Wu L."/>
            <person name="Ma J."/>
        </authorList>
    </citation>
    <scope>NUCLEOTIDE SEQUENCE [LARGE SCALE GENOMIC DNA]</scope>
    <source>
        <strain evidence="4">CGMCC 1.10131</strain>
    </source>
</reference>
<dbReference type="InterPro" id="IPR003607">
    <property type="entry name" value="HD/PDEase_dom"/>
</dbReference>
<proteinExistence type="predicted"/>
<evidence type="ECO:0000259" key="1">
    <source>
        <dbReference type="PROSITE" id="PS51831"/>
    </source>
</evidence>
<sequence>MGQSAALNVDLRQMVIAIETAVSLVGMNDTNHGKRVGYIASQIGHQLGFSDVDLQYAFDLGLLHDCGVSTEQMHSSLVNHFDWEEAHIHCNIGYQLLKPFEPLAKFATPILYHHTAWSDLLNVNISPYDARMANLIYLADRIDVLAAGHYETDILIAKHEVVRSITGYSGSYFDPELVQAFQLVERSEAFWIALENRHISRYAWDMGRVASNHPLSWPQVKQLSMIMSYIVDQKSPFTAQHSLRVAELAKFIAECYGLSSEQCDKVEIAGLLHDLGKLHTPDNILEKAGPLNDVERAIMNQHSYETYEILRHIDGLGEVARWAAYHHEGINGAGYPFHPDKSELCLEARIIAVADIFQALVQKRPYREGMKKEAVLSILSELAESGKLDNEVVKLVTRRAADCYQYALGESAESAQAYLEGLVHQFKAKQQ</sequence>
<dbReference type="Proteomes" id="UP000651977">
    <property type="component" value="Unassembled WGS sequence"/>
</dbReference>
<dbReference type="SMART" id="SM00471">
    <property type="entry name" value="HDc"/>
    <property type="match status" value="2"/>
</dbReference>
<evidence type="ECO:0000259" key="2">
    <source>
        <dbReference type="PROSITE" id="PS51832"/>
    </source>
</evidence>
<dbReference type="NCBIfam" id="TIGR00277">
    <property type="entry name" value="HDIG"/>
    <property type="match status" value="1"/>
</dbReference>
<dbReference type="SUPFAM" id="SSF109604">
    <property type="entry name" value="HD-domain/PDEase-like"/>
    <property type="match status" value="2"/>
</dbReference>
<name>A0ABQ1I068_9ALTE</name>
<protein>
    <submittedName>
        <fullName evidence="3">Phosphodiesterase</fullName>
    </submittedName>
</protein>